<evidence type="ECO:0000313" key="4">
    <source>
        <dbReference type="Proteomes" id="UP000326396"/>
    </source>
</evidence>
<comment type="caution">
    <text evidence="3">The sequence shown here is derived from an EMBL/GenBank/DDBJ whole genome shotgun (WGS) entry which is preliminary data.</text>
</comment>
<dbReference type="AlphaFoldDB" id="A0A5N6PZZ0"/>
<feature type="transmembrane region" description="Helical" evidence="1">
    <location>
        <begin position="82"/>
        <end position="102"/>
    </location>
</feature>
<dbReference type="OrthoDB" id="1689146at2759"/>
<feature type="transmembrane region" description="Helical" evidence="1">
    <location>
        <begin position="290"/>
        <end position="309"/>
    </location>
</feature>
<keyword evidence="1" id="KW-1133">Transmembrane helix</keyword>
<keyword evidence="1" id="KW-0812">Transmembrane</keyword>
<dbReference type="Proteomes" id="UP000326396">
    <property type="component" value="Linkage Group LG1"/>
</dbReference>
<accession>A0A5N6PZZ0</accession>
<proteinExistence type="predicted"/>
<organism evidence="3 4">
    <name type="scientific">Mikania micrantha</name>
    <name type="common">bitter vine</name>
    <dbReference type="NCBI Taxonomy" id="192012"/>
    <lineage>
        <taxon>Eukaryota</taxon>
        <taxon>Viridiplantae</taxon>
        <taxon>Streptophyta</taxon>
        <taxon>Embryophyta</taxon>
        <taxon>Tracheophyta</taxon>
        <taxon>Spermatophyta</taxon>
        <taxon>Magnoliopsida</taxon>
        <taxon>eudicotyledons</taxon>
        <taxon>Gunneridae</taxon>
        <taxon>Pentapetalae</taxon>
        <taxon>asterids</taxon>
        <taxon>campanulids</taxon>
        <taxon>Asterales</taxon>
        <taxon>Asteraceae</taxon>
        <taxon>Asteroideae</taxon>
        <taxon>Heliantheae alliance</taxon>
        <taxon>Eupatorieae</taxon>
        <taxon>Mikania</taxon>
    </lineage>
</organism>
<feature type="transmembrane region" description="Helical" evidence="1">
    <location>
        <begin position="50"/>
        <end position="70"/>
    </location>
</feature>
<dbReference type="InterPro" id="IPR025315">
    <property type="entry name" value="DUF4220"/>
</dbReference>
<feature type="transmembrane region" description="Helical" evidence="1">
    <location>
        <begin position="138"/>
        <end position="155"/>
    </location>
</feature>
<dbReference type="InterPro" id="IPR007658">
    <property type="entry name" value="DUF594"/>
</dbReference>
<evidence type="ECO:0000259" key="2">
    <source>
        <dbReference type="Pfam" id="PF13968"/>
    </source>
</evidence>
<dbReference type="EMBL" id="SZYD01000001">
    <property type="protein sequence ID" value="KAD7477281.1"/>
    <property type="molecule type" value="Genomic_DNA"/>
</dbReference>
<feature type="transmembrane region" description="Helical" evidence="1">
    <location>
        <begin position="20"/>
        <end position="38"/>
    </location>
</feature>
<dbReference type="PANTHER" id="PTHR31325">
    <property type="entry name" value="OS01G0798800 PROTEIN-RELATED"/>
    <property type="match status" value="1"/>
</dbReference>
<name>A0A5N6PZZ0_9ASTR</name>
<protein>
    <recommendedName>
        <fullName evidence="2">DUF4220 domain-containing protein</fullName>
    </recommendedName>
</protein>
<feature type="domain" description="DUF4220" evidence="2">
    <location>
        <begin position="53"/>
        <end position="385"/>
    </location>
</feature>
<keyword evidence="1" id="KW-0472">Membrane</keyword>
<gene>
    <name evidence="3" type="ORF">E3N88_00417</name>
</gene>
<feature type="transmembrane region" description="Helical" evidence="1">
    <location>
        <begin position="114"/>
        <end position="132"/>
    </location>
</feature>
<dbReference type="Pfam" id="PF04578">
    <property type="entry name" value="DUF594"/>
    <property type="match status" value="1"/>
</dbReference>
<keyword evidence="4" id="KW-1185">Reference proteome</keyword>
<dbReference type="Pfam" id="PF13968">
    <property type="entry name" value="DUF4220"/>
    <property type="match status" value="1"/>
</dbReference>
<sequence>MVQLISDDIQKLWNGPGLQGLILLSCVLQIILFVLGYLRKYNQRTLIETSIMWCVYNLAYAVIPTALTITSQTTSDVSRELISFWASLLFLHLGGPDTFTAYSMEDNDIWRRHLMFIVSQSVIALYIILLSFPGSSNLPKLSILVFFVGLVKCFGRVQALRQGSSEHLRGSMRAPADPGPDFVKFMEEYHLKKKQGFNVKVYQPTEHVNQDINAGPETPSKEILEAHRLFNVFERIFVDLTLTYEDRDMSTSYFSRIDSAKAFRVVEIELGFAYDKCYTKANVVYSFKGLILHSFVFLILLVFVAFYFLTDIGHYRVIDIFITYLVIAADVLKEILALFNIVFSDWTDVWLNKHNCTHNILKFTCLKQPTKRRWSNSIAQLDLLSVALEEKPAKVLEIQKMFGVDEDLEMQRYQTYTQVSANLKDMIYSQFKDFMGKNSENKPLCNHRGSYSLQQNNCTNLVWSIDDVEFDRSILIWHIATSLCFHSSVDDQSGVNRIESNHLSKYLLNLLVSKPEMLPMGNGMIRYRDTSADANRFFKNKGPCADKVATCRTLLRVDYDGVLPIDVIGDRSKTVLFDGVRLAQALLDMNEKSMWKVVSQVWIEILGYAAGNCKGLHHSQQLATGGQLLTHVWLLMAHLGLTEHFQVSQGHARAKLNCS</sequence>
<evidence type="ECO:0000256" key="1">
    <source>
        <dbReference type="SAM" id="Phobius"/>
    </source>
</evidence>
<reference evidence="3 4" key="1">
    <citation type="submission" date="2019-05" db="EMBL/GenBank/DDBJ databases">
        <title>Mikania micrantha, genome provides insights into the molecular mechanism of rapid growth.</title>
        <authorList>
            <person name="Liu B."/>
        </authorList>
    </citation>
    <scope>NUCLEOTIDE SEQUENCE [LARGE SCALE GENOMIC DNA]</scope>
    <source>
        <strain evidence="3">NLD-2019</strain>
        <tissue evidence="3">Leaf</tissue>
    </source>
</reference>
<feature type="transmembrane region" description="Helical" evidence="1">
    <location>
        <begin position="321"/>
        <end position="343"/>
    </location>
</feature>
<evidence type="ECO:0000313" key="3">
    <source>
        <dbReference type="EMBL" id="KAD7477281.1"/>
    </source>
</evidence>